<dbReference type="RefSeq" id="WP_212320933.1">
    <property type="nucleotide sequence ID" value="NZ_AP024463.1"/>
</dbReference>
<proteinExistence type="predicted"/>
<evidence type="ECO:0000313" key="1">
    <source>
        <dbReference type="EMBL" id="QUC06898.1"/>
    </source>
</evidence>
<reference evidence="1 2" key="1">
    <citation type="submission" date="2021-03" db="EMBL/GenBank/DDBJ databases">
        <title>Human Oral Microbial Genomes.</title>
        <authorList>
            <person name="Johnston C.D."/>
            <person name="Chen T."/>
            <person name="Dewhirst F.E."/>
        </authorList>
    </citation>
    <scope>NUCLEOTIDE SEQUENCE [LARGE SCALE GENOMIC DNA]</scope>
    <source>
        <strain evidence="1 2">DSMZ 100122</strain>
    </source>
</reference>
<protein>
    <submittedName>
        <fullName evidence="1">Uncharacterized protein</fullName>
    </submittedName>
</protein>
<keyword evidence="2" id="KW-1185">Reference proteome</keyword>
<dbReference type="Pfam" id="PF21853">
    <property type="entry name" value="DUF6912"/>
    <property type="match status" value="1"/>
</dbReference>
<evidence type="ECO:0000313" key="2">
    <source>
        <dbReference type="Proteomes" id="UP000678513"/>
    </source>
</evidence>
<sequence>MTRELVFIPIAHEELAAIDGTVQLTDRKAHRVTPELLSSLGYTPGQQEDAEYAALVLASVAALAAYGERLVLVAEVEASLVRSGDNPANGDCLVAQVAPEAMTCWFSEAPGFDLSAAAAAAQGLDVDTAWGFEEVQGLLHESDLLWNDVEEYRRGLR</sequence>
<dbReference type="Proteomes" id="UP000678513">
    <property type="component" value="Chromosome"/>
</dbReference>
<dbReference type="EMBL" id="CP072384">
    <property type="protein sequence ID" value="QUC06898.1"/>
    <property type="molecule type" value="Genomic_DNA"/>
</dbReference>
<gene>
    <name evidence="1" type="ORF">J5A65_07870</name>
</gene>
<organism evidence="1 2">
    <name type="scientific">Arachnia rubra</name>
    <dbReference type="NCBI Taxonomy" id="1547448"/>
    <lineage>
        <taxon>Bacteria</taxon>
        <taxon>Bacillati</taxon>
        <taxon>Actinomycetota</taxon>
        <taxon>Actinomycetes</taxon>
        <taxon>Propionibacteriales</taxon>
        <taxon>Propionibacteriaceae</taxon>
        <taxon>Arachnia</taxon>
    </lineage>
</organism>
<dbReference type="InterPro" id="IPR054206">
    <property type="entry name" value="DUF6912"/>
</dbReference>
<accession>A0ABX7Y288</accession>
<name>A0ABX7Y288_9ACTN</name>